<dbReference type="PANTHER" id="PTHR47843">
    <property type="entry name" value="BTB DOMAIN-CONTAINING PROTEIN-RELATED"/>
    <property type="match status" value="1"/>
</dbReference>
<sequence length="280" mass="32030">MSLKRGRSSSPSKQQPDIQEQNDPFKGLNTPFSETSTLGIEMIQIVVGKTGDQKTFQIHKKILCDRIPYFAQLLKDSHKSIIKYPEADPNTFDVLVEWTHTDCLRGIYMLQKEEGPTIATYRSSWSTKSLYLLAENLILPDLMDRLMEVDRRLDCSYNTRYYPGIINYIYNRTPKSSKLRRFVAELTAHAIRNSDGKFPLSTADLLSAMENKEFALDYLEISRRPNIEDPRTGSGCRFHVHGKNEKCTAKDHCGEGKVTALSVEELKKRIASALKKPRLH</sequence>
<dbReference type="PANTHER" id="PTHR47843:SF2">
    <property type="entry name" value="BTB DOMAIN-CONTAINING PROTEIN"/>
    <property type="match status" value="1"/>
</dbReference>
<evidence type="ECO:0000313" key="4">
    <source>
        <dbReference type="Proteomes" id="UP000308671"/>
    </source>
</evidence>
<dbReference type="PROSITE" id="PS50097">
    <property type="entry name" value="BTB"/>
    <property type="match status" value="1"/>
</dbReference>
<name>A0A4S8QQY7_9HELO</name>
<feature type="compositionally biased region" description="Polar residues" evidence="1">
    <location>
        <begin position="8"/>
        <end position="22"/>
    </location>
</feature>
<dbReference type="OrthoDB" id="194443at2759"/>
<evidence type="ECO:0000313" key="3">
    <source>
        <dbReference type="EMBL" id="THV47160.1"/>
    </source>
</evidence>
<gene>
    <name evidence="3" type="ORF">BGAL_0330g00030</name>
</gene>
<dbReference type="Gene3D" id="3.30.710.10">
    <property type="entry name" value="Potassium Channel Kv1.1, Chain A"/>
    <property type="match status" value="1"/>
</dbReference>
<keyword evidence="4" id="KW-1185">Reference proteome</keyword>
<dbReference type="InterPro" id="IPR011333">
    <property type="entry name" value="SKP1/BTB/POZ_sf"/>
</dbReference>
<feature type="region of interest" description="Disordered" evidence="1">
    <location>
        <begin position="1"/>
        <end position="30"/>
    </location>
</feature>
<comment type="caution">
    <text evidence="3">The sequence shown here is derived from an EMBL/GenBank/DDBJ whole genome shotgun (WGS) entry which is preliminary data.</text>
</comment>
<dbReference type="SUPFAM" id="SSF54695">
    <property type="entry name" value="POZ domain"/>
    <property type="match status" value="1"/>
</dbReference>
<dbReference type="Pfam" id="PF00651">
    <property type="entry name" value="BTB"/>
    <property type="match status" value="1"/>
</dbReference>
<dbReference type="CDD" id="cd18186">
    <property type="entry name" value="BTB_POZ_ZBTB_KLHL-like"/>
    <property type="match status" value="1"/>
</dbReference>
<reference evidence="3 4" key="1">
    <citation type="submission" date="2017-12" db="EMBL/GenBank/DDBJ databases">
        <title>Comparative genomics of Botrytis spp.</title>
        <authorList>
            <person name="Valero-Jimenez C.A."/>
            <person name="Tapia P."/>
            <person name="Veloso J."/>
            <person name="Silva-Moreno E."/>
            <person name="Staats M."/>
            <person name="Valdes J.H."/>
            <person name="Van Kan J.A.L."/>
        </authorList>
    </citation>
    <scope>NUCLEOTIDE SEQUENCE [LARGE SCALE GENOMIC DNA]</scope>
    <source>
        <strain evidence="3 4">MUCL435</strain>
    </source>
</reference>
<organism evidence="3 4">
    <name type="scientific">Botrytis galanthina</name>
    <dbReference type="NCBI Taxonomy" id="278940"/>
    <lineage>
        <taxon>Eukaryota</taxon>
        <taxon>Fungi</taxon>
        <taxon>Dikarya</taxon>
        <taxon>Ascomycota</taxon>
        <taxon>Pezizomycotina</taxon>
        <taxon>Leotiomycetes</taxon>
        <taxon>Helotiales</taxon>
        <taxon>Sclerotiniaceae</taxon>
        <taxon>Botrytis</taxon>
    </lineage>
</organism>
<feature type="domain" description="BTB" evidence="2">
    <location>
        <begin position="41"/>
        <end position="102"/>
    </location>
</feature>
<dbReference type="InterPro" id="IPR000210">
    <property type="entry name" value="BTB/POZ_dom"/>
</dbReference>
<dbReference type="EMBL" id="PQXL01000330">
    <property type="protein sequence ID" value="THV47160.1"/>
    <property type="molecule type" value="Genomic_DNA"/>
</dbReference>
<dbReference type="Proteomes" id="UP000308671">
    <property type="component" value="Unassembled WGS sequence"/>
</dbReference>
<evidence type="ECO:0000256" key="1">
    <source>
        <dbReference type="SAM" id="MobiDB-lite"/>
    </source>
</evidence>
<accession>A0A4S8QQY7</accession>
<dbReference type="AlphaFoldDB" id="A0A4S8QQY7"/>
<protein>
    <recommendedName>
        <fullName evidence="2">BTB domain-containing protein</fullName>
    </recommendedName>
</protein>
<evidence type="ECO:0000259" key="2">
    <source>
        <dbReference type="PROSITE" id="PS50097"/>
    </source>
</evidence>
<proteinExistence type="predicted"/>